<dbReference type="Pfam" id="PF00440">
    <property type="entry name" value="TetR_N"/>
    <property type="match status" value="1"/>
</dbReference>
<dbReference type="InterPro" id="IPR050109">
    <property type="entry name" value="HTH-type_TetR-like_transc_reg"/>
</dbReference>
<evidence type="ECO:0000256" key="1">
    <source>
        <dbReference type="ARBA" id="ARBA00023125"/>
    </source>
</evidence>
<keyword evidence="5" id="KW-1185">Reference proteome</keyword>
<dbReference type="OrthoDB" id="2356263at2"/>
<evidence type="ECO:0000259" key="3">
    <source>
        <dbReference type="PROSITE" id="PS50977"/>
    </source>
</evidence>
<dbReference type="GO" id="GO:0000976">
    <property type="term" value="F:transcription cis-regulatory region binding"/>
    <property type="evidence" value="ECO:0007669"/>
    <property type="project" value="TreeGrafter"/>
</dbReference>
<proteinExistence type="predicted"/>
<dbReference type="InterPro" id="IPR009057">
    <property type="entry name" value="Homeodomain-like_sf"/>
</dbReference>
<gene>
    <name evidence="4" type="ORF">BG845_00335</name>
</gene>
<accession>A0A1Y2N9S6</accession>
<evidence type="ECO:0000313" key="4">
    <source>
        <dbReference type="EMBL" id="OSY44214.1"/>
    </source>
</evidence>
<protein>
    <submittedName>
        <fullName evidence="4">Bacterial regulatory protein</fullName>
    </submittedName>
</protein>
<sequence length="194" mass="20708">MPPRRTRQERSDERQRAILTAATEILVGERMSAVTHRSVAARAGVPGGAIRYYFSTREDLLSAVLADLDRARRDAAQDASTVPPGAVPGTAELVDRLVRSGLGAPLDDDTLRGVVGSLADAARESPRLARELAEQWAGIERDVAATLRACGRPERHARRYLLLMDGALLAAAVQGRTCLAGFVADELAAALDGE</sequence>
<dbReference type="Proteomes" id="UP000194360">
    <property type="component" value="Unassembled WGS sequence"/>
</dbReference>
<dbReference type="SUPFAM" id="SSF46689">
    <property type="entry name" value="Homeodomain-like"/>
    <property type="match status" value="1"/>
</dbReference>
<dbReference type="Gene3D" id="1.10.357.10">
    <property type="entry name" value="Tetracycline Repressor, domain 2"/>
    <property type="match status" value="1"/>
</dbReference>
<dbReference type="STRING" id="2074.BG845_00335"/>
<dbReference type="PROSITE" id="PS50977">
    <property type="entry name" value="HTH_TETR_2"/>
    <property type="match status" value="1"/>
</dbReference>
<dbReference type="PANTHER" id="PTHR30055:SF231">
    <property type="entry name" value="TRANSCRIPTIONAL REGULATORY PROTEIN (PROBABLY DEOR-FAMILY)-RELATED"/>
    <property type="match status" value="1"/>
</dbReference>
<feature type="domain" description="HTH tetR-type" evidence="3">
    <location>
        <begin position="12"/>
        <end position="72"/>
    </location>
</feature>
<name>A0A1Y2N9S6_PSEAH</name>
<evidence type="ECO:0000256" key="2">
    <source>
        <dbReference type="PROSITE-ProRule" id="PRU00335"/>
    </source>
</evidence>
<dbReference type="RefSeq" id="WP_085910650.1">
    <property type="nucleotide sequence ID" value="NZ_AP018920.1"/>
</dbReference>
<dbReference type="EMBL" id="MIGB01000001">
    <property type="protein sequence ID" value="OSY44214.1"/>
    <property type="molecule type" value="Genomic_DNA"/>
</dbReference>
<organism evidence="4 5">
    <name type="scientific">Pseudonocardia autotrophica</name>
    <name type="common">Amycolata autotrophica</name>
    <name type="synonym">Nocardia autotrophica</name>
    <dbReference type="NCBI Taxonomy" id="2074"/>
    <lineage>
        <taxon>Bacteria</taxon>
        <taxon>Bacillati</taxon>
        <taxon>Actinomycetota</taxon>
        <taxon>Actinomycetes</taxon>
        <taxon>Pseudonocardiales</taxon>
        <taxon>Pseudonocardiaceae</taxon>
        <taxon>Pseudonocardia</taxon>
    </lineage>
</organism>
<comment type="caution">
    <text evidence="4">The sequence shown here is derived from an EMBL/GenBank/DDBJ whole genome shotgun (WGS) entry which is preliminary data.</text>
</comment>
<evidence type="ECO:0000313" key="5">
    <source>
        <dbReference type="Proteomes" id="UP000194360"/>
    </source>
</evidence>
<dbReference type="PANTHER" id="PTHR30055">
    <property type="entry name" value="HTH-TYPE TRANSCRIPTIONAL REGULATOR RUTR"/>
    <property type="match status" value="1"/>
</dbReference>
<keyword evidence="1 2" id="KW-0238">DNA-binding</keyword>
<feature type="DNA-binding region" description="H-T-H motif" evidence="2">
    <location>
        <begin position="35"/>
        <end position="54"/>
    </location>
</feature>
<dbReference type="InterPro" id="IPR001647">
    <property type="entry name" value="HTH_TetR"/>
</dbReference>
<dbReference type="AlphaFoldDB" id="A0A1Y2N9S6"/>
<dbReference type="GO" id="GO:0003700">
    <property type="term" value="F:DNA-binding transcription factor activity"/>
    <property type="evidence" value="ECO:0007669"/>
    <property type="project" value="TreeGrafter"/>
</dbReference>
<reference evidence="4 5" key="1">
    <citation type="submission" date="2016-09" db="EMBL/GenBank/DDBJ databases">
        <title>Pseudonocardia autotrophica DSM535, a candidate organism with high potential of specific P450 cytochromes.</title>
        <authorList>
            <person name="Grumaz C."/>
            <person name="Vainshtein Y."/>
            <person name="Kirstahler P."/>
            <person name="Sohn K."/>
        </authorList>
    </citation>
    <scope>NUCLEOTIDE SEQUENCE [LARGE SCALE GENOMIC DNA]</scope>
    <source>
        <strain evidence="4 5">DSM 535</strain>
    </source>
</reference>